<comment type="caution">
    <text evidence="2">The sequence shown here is derived from an EMBL/GenBank/DDBJ whole genome shotgun (WGS) entry which is preliminary data.</text>
</comment>
<sequence length="86" mass="9237">MTDEATKMAIMGKWLDAVATEVDADPALINTHRDELLDLVSTIAHGPSRPGAPMTLFLLGMRAGQGADVSELVAKVEALAKNYEER</sequence>
<accession>A0A0W1KLE8</accession>
<dbReference type="RefSeq" id="WP_062612221.1">
    <property type="nucleotide sequence ID" value="NZ_CALTZF010000004.1"/>
</dbReference>
<dbReference type="EMBL" id="JASPDQ010000003">
    <property type="protein sequence ID" value="MDK8601212.1"/>
    <property type="molecule type" value="Genomic_DNA"/>
</dbReference>
<dbReference type="Pfam" id="PF20058">
    <property type="entry name" value="DUF6457"/>
    <property type="match status" value="1"/>
</dbReference>
<feature type="domain" description="DUF6457" evidence="1">
    <location>
        <begin position="7"/>
        <end position="85"/>
    </location>
</feature>
<reference evidence="2 4" key="1">
    <citation type="submission" date="2015-11" db="EMBL/GenBank/DDBJ databases">
        <title>Draft Genome Sequence of the Type Strain Trueperella bernardiae LCDC 89-0504T, Isolated from Blood Culture.</title>
        <authorList>
            <person name="Bernier A.-M."/>
            <person name="Bernard K."/>
        </authorList>
    </citation>
    <scope>NUCLEOTIDE SEQUENCE [LARGE SCALE GENOMIC DNA]</scope>
    <source>
        <strain evidence="2 4">LCDC 89-0504</strain>
    </source>
</reference>
<dbReference type="InterPro" id="IPR045598">
    <property type="entry name" value="DUF6457"/>
</dbReference>
<organism evidence="2 4">
    <name type="scientific">Trueperella bernardiae</name>
    <dbReference type="NCBI Taxonomy" id="59561"/>
    <lineage>
        <taxon>Bacteria</taxon>
        <taxon>Bacillati</taxon>
        <taxon>Actinomycetota</taxon>
        <taxon>Actinomycetes</taxon>
        <taxon>Actinomycetales</taxon>
        <taxon>Actinomycetaceae</taxon>
        <taxon>Trueperella</taxon>
    </lineage>
</organism>
<dbReference type="PATRIC" id="fig|59561.3.peg.143"/>
<evidence type="ECO:0000259" key="1">
    <source>
        <dbReference type="Pfam" id="PF20058"/>
    </source>
</evidence>
<reference evidence="3" key="2">
    <citation type="submission" date="2023-05" db="EMBL/GenBank/DDBJ databases">
        <title>Genomic Catalog of Human Bladder Bacteria.</title>
        <authorList>
            <person name="Du J."/>
        </authorList>
    </citation>
    <scope>NUCLEOTIDE SEQUENCE</scope>
    <source>
        <strain evidence="3">UMB1304A</strain>
    </source>
</reference>
<dbReference type="EMBL" id="LNIZ01000001">
    <property type="protein sequence ID" value="KTF04843.1"/>
    <property type="molecule type" value="Genomic_DNA"/>
</dbReference>
<gene>
    <name evidence="2" type="ORF">AQZ59_00143</name>
    <name evidence="3" type="ORF">QP858_01910</name>
</gene>
<proteinExistence type="predicted"/>
<protein>
    <submittedName>
        <fullName evidence="3">DUF6457 domain-containing protein</fullName>
    </submittedName>
</protein>
<dbReference type="STRING" id="59561.AQZ59_00143"/>
<evidence type="ECO:0000313" key="2">
    <source>
        <dbReference type="EMBL" id="KTF04843.1"/>
    </source>
</evidence>
<dbReference type="AlphaFoldDB" id="A0A0W1KLE8"/>
<evidence type="ECO:0000313" key="3">
    <source>
        <dbReference type="EMBL" id="MDK8601212.1"/>
    </source>
</evidence>
<name>A0A0W1KLE8_9ACTO</name>
<dbReference type="Proteomes" id="UP001225576">
    <property type="component" value="Unassembled WGS sequence"/>
</dbReference>
<keyword evidence="4" id="KW-1185">Reference proteome</keyword>
<evidence type="ECO:0000313" key="4">
    <source>
        <dbReference type="Proteomes" id="UP000054404"/>
    </source>
</evidence>
<dbReference type="Proteomes" id="UP000054404">
    <property type="component" value="Unassembled WGS sequence"/>
</dbReference>
<dbReference type="OrthoDB" id="4735656at2"/>